<dbReference type="GO" id="GO:0016020">
    <property type="term" value="C:membrane"/>
    <property type="evidence" value="ECO:0007669"/>
    <property type="project" value="GOC"/>
</dbReference>
<feature type="compositionally biased region" description="Basic residues" evidence="1">
    <location>
        <begin position="1"/>
        <end position="10"/>
    </location>
</feature>
<dbReference type="Proteomes" id="UP000663868">
    <property type="component" value="Unassembled WGS sequence"/>
</dbReference>
<dbReference type="GO" id="GO:0001729">
    <property type="term" value="F:ceramide kinase activity"/>
    <property type="evidence" value="ECO:0007669"/>
    <property type="project" value="TreeGrafter"/>
</dbReference>
<dbReference type="Pfam" id="PF19280">
    <property type="entry name" value="CERK_C"/>
    <property type="match status" value="1"/>
</dbReference>
<feature type="region of interest" description="Disordered" evidence="1">
    <location>
        <begin position="1"/>
        <end position="59"/>
    </location>
</feature>
<name>A0A819H3L2_9BILA</name>
<organism evidence="4 5">
    <name type="scientific">Adineta steineri</name>
    <dbReference type="NCBI Taxonomy" id="433720"/>
    <lineage>
        <taxon>Eukaryota</taxon>
        <taxon>Metazoa</taxon>
        <taxon>Spiralia</taxon>
        <taxon>Gnathifera</taxon>
        <taxon>Rotifera</taxon>
        <taxon>Eurotatoria</taxon>
        <taxon>Bdelloidea</taxon>
        <taxon>Adinetida</taxon>
        <taxon>Adinetidae</taxon>
        <taxon>Adineta</taxon>
    </lineage>
</organism>
<dbReference type="InterPro" id="IPR045363">
    <property type="entry name" value="CERK_C"/>
</dbReference>
<feature type="compositionally biased region" description="Basic and acidic residues" evidence="1">
    <location>
        <begin position="725"/>
        <end position="735"/>
    </location>
</feature>
<feature type="region of interest" description="Disordered" evidence="1">
    <location>
        <begin position="586"/>
        <end position="779"/>
    </location>
</feature>
<gene>
    <name evidence="3" type="ORF">IZO911_LOCUS11408</name>
    <name evidence="4" type="ORF">KXQ929_LOCUS22291</name>
</gene>
<dbReference type="PANTHER" id="PTHR12358">
    <property type="entry name" value="SPHINGOSINE KINASE"/>
    <property type="match status" value="1"/>
</dbReference>
<feature type="compositionally biased region" description="Polar residues" evidence="1">
    <location>
        <begin position="645"/>
        <end position="669"/>
    </location>
</feature>
<dbReference type="EMBL" id="CAJNOE010000085">
    <property type="protein sequence ID" value="CAF0885117.1"/>
    <property type="molecule type" value="Genomic_DNA"/>
</dbReference>
<dbReference type="SUPFAM" id="SSF111331">
    <property type="entry name" value="NAD kinase/diacylglycerol kinase-like"/>
    <property type="match status" value="1"/>
</dbReference>
<evidence type="ECO:0000256" key="1">
    <source>
        <dbReference type="SAM" id="MobiDB-lite"/>
    </source>
</evidence>
<evidence type="ECO:0000259" key="2">
    <source>
        <dbReference type="PROSITE" id="PS50146"/>
    </source>
</evidence>
<dbReference type="InterPro" id="IPR001206">
    <property type="entry name" value="Diacylglycerol_kinase_cat_dom"/>
</dbReference>
<sequence>MSARARRRRAQPPAVVNCAFGSDSDNDNGNEGQNNVDIGDENHSPSSNQNIDRNNSDLNSDGSYKQAFFTIHNKTVEVIFENNVLSWSDVVGEISQHDASRRISKNITDGNSVRLNDVYAISPIYNNWNWSMNLNENIAGTTISTSNSIGLPAVPQSSNLSETSVLRGFQLHSYQTLPDNILQEILIVFQSDDASLIERWFQFLARNIAELKSPRHIFVLCNPYSGPRQTRHVYNTKIKPMLEKAQYKITYMEIGDQCSADDAFESFEGDFDSIDSLVVMGGDGSVINVINALIRYLAKQNRTRIDFESDLPSISIPICIVPNGTTNIICHTIHGNVDHCTPIMHLIFNHKMKIDMSAVFDIDYKFVTANFSAGAGYPANVLKYFPRYNLHSPKGVIKKSFAKAASKKNLQPIEMEIRYIPAIQNNPLVTRCYRGCPSCTPDGIEKCDNQVLAFDDSHIQEINKRRKSASSNNNNNRVSSGSRRSFSKQNEVEKNWKTLNHNYLQVAVLTNANLWSFAPQGLSKFGHIGDGLLDLVLIETVNRKEFLRFIKRNGNSKNQHELPFTNIIKVKEIEIELKLPIDNYNNEIINPDNRYDSTPSDNSSNEDISDNENKASGSQRYQPHPPSMPIPEDSRRHRRHHAQINKPTQESVQYVLQTSKSVDPSMFNSKNRHLQQQQQQQSESEMDNSQLEPYGSTKTRRRSGIFQSLKLKKNKIPLPRPSSAQREDPSDDKQQNKNRKTTGGTLRPARSLLNLFSGGNIPSGKMDKSTTDLSRNSLSAGTGRKFSVVSRSSSIDNPQIPDLNTSFQNRKRPCMWNLDFSPYNSSLIRIKCFCRYLPVYGNGLSPDTRIKEINYSCFW</sequence>
<protein>
    <recommendedName>
        <fullName evidence="2">DAGKc domain-containing protein</fullName>
    </recommendedName>
</protein>
<evidence type="ECO:0000313" key="4">
    <source>
        <dbReference type="EMBL" id="CAF3891136.1"/>
    </source>
</evidence>
<dbReference type="PANTHER" id="PTHR12358:SF26">
    <property type="entry name" value="CERAMIDE KINASE-LIKE PROTEIN"/>
    <property type="match status" value="1"/>
</dbReference>
<dbReference type="AlphaFoldDB" id="A0A819H3L2"/>
<feature type="compositionally biased region" description="Low complexity" evidence="1">
    <location>
        <begin position="469"/>
        <end position="489"/>
    </location>
</feature>
<dbReference type="Pfam" id="PF00781">
    <property type="entry name" value="DAGK_cat"/>
    <property type="match status" value="1"/>
</dbReference>
<feature type="compositionally biased region" description="Polar residues" evidence="1">
    <location>
        <begin position="27"/>
        <end position="36"/>
    </location>
</feature>
<dbReference type="InterPro" id="IPR050187">
    <property type="entry name" value="Lipid_Phosphate_FormReg"/>
</dbReference>
<evidence type="ECO:0000313" key="5">
    <source>
        <dbReference type="Proteomes" id="UP000663868"/>
    </source>
</evidence>
<dbReference type="Gene3D" id="2.60.200.40">
    <property type="match status" value="1"/>
</dbReference>
<dbReference type="InterPro" id="IPR016064">
    <property type="entry name" value="NAD/diacylglycerol_kinase_sf"/>
</dbReference>
<dbReference type="Gene3D" id="3.40.50.10330">
    <property type="entry name" value="Probable inorganic polyphosphate/atp-NAD kinase, domain 1"/>
    <property type="match status" value="1"/>
</dbReference>
<feature type="compositionally biased region" description="Polar residues" evidence="1">
    <location>
        <begin position="44"/>
        <end position="59"/>
    </location>
</feature>
<dbReference type="InterPro" id="IPR017438">
    <property type="entry name" value="ATP-NAD_kinase_N"/>
</dbReference>
<dbReference type="EMBL" id="CAJOBB010001691">
    <property type="protein sequence ID" value="CAF3891136.1"/>
    <property type="molecule type" value="Genomic_DNA"/>
</dbReference>
<reference evidence="4" key="1">
    <citation type="submission" date="2021-02" db="EMBL/GenBank/DDBJ databases">
        <authorList>
            <person name="Nowell W R."/>
        </authorList>
    </citation>
    <scope>NUCLEOTIDE SEQUENCE</scope>
</reference>
<accession>A0A819H3L2</accession>
<dbReference type="GO" id="GO:0006672">
    <property type="term" value="P:ceramide metabolic process"/>
    <property type="evidence" value="ECO:0007669"/>
    <property type="project" value="TreeGrafter"/>
</dbReference>
<dbReference type="PROSITE" id="PS50146">
    <property type="entry name" value="DAGK"/>
    <property type="match status" value="1"/>
</dbReference>
<dbReference type="Proteomes" id="UP000663860">
    <property type="component" value="Unassembled WGS sequence"/>
</dbReference>
<feature type="domain" description="DAGKc" evidence="2">
    <location>
        <begin position="212"/>
        <end position="364"/>
    </location>
</feature>
<feature type="region of interest" description="Disordered" evidence="1">
    <location>
        <begin position="463"/>
        <end position="489"/>
    </location>
</feature>
<evidence type="ECO:0000313" key="3">
    <source>
        <dbReference type="EMBL" id="CAF0885117.1"/>
    </source>
</evidence>
<comment type="caution">
    <text evidence="4">The sequence shown here is derived from an EMBL/GenBank/DDBJ whole genome shotgun (WGS) entry which is preliminary data.</text>
</comment>
<proteinExistence type="predicted"/>